<keyword evidence="2" id="KW-0812">Transmembrane</keyword>
<proteinExistence type="predicted"/>
<feature type="compositionally biased region" description="Basic and acidic residues" evidence="1">
    <location>
        <begin position="22"/>
        <end position="53"/>
    </location>
</feature>
<dbReference type="RefSeq" id="WP_107398096.1">
    <property type="nucleotide sequence ID" value="NZ_JAHCOE010000006.1"/>
</dbReference>
<name>A0ABX5IHX3_9STAP</name>
<evidence type="ECO:0000313" key="4">
    <source>
        <dbReference type="Proteomes" id="UP000242694"/>
    </source>
</evidence>
<evidence type="ECO:0000256" key="2">
    <source>
        <dbReference type="SAM" id="Phobius"/>
    </source>
</evidence>
<accession>A0ABX5IHX3</accession>
<evidence type="ECO:0000256" key="1">
    <source>
        <dbReference type="SAM" id="MobiDB-lite"/>
    </source>
</evidence>
<sequence>MEKENNKQTNEVNDENNQEQPSKSDYESEVIEKAEQRVAAKHAETSDDNKNPTDEEIEAELLQYLKEEKEIKEEEKAESKRFKIVTIILGIAIALIVIFRIGSQFM</sequence>
<dbReference type="EMBL" id="PZDI01000008">
    <property type="protein sequence ID" value="PTH19034.1"/>
    <property type="molecule type" value="Genomic_DNA"/>
</dbReference>
<dbReference type="InterPro" id="IPR012489">
    <property type="entry name" value="NucleaseA_inhib-like"/>
</dbReference>
<evidence type="ECO:0000313" key="3">
    <source>
        <dbReference type="EMBL" id="PTH19034.1"/>
    </source>
</evidence>
<keyword evidence="2" id="KW-0472">Membrane</keyword>
<keyword evidence="2" id="KW-1133">Transmembrane helix</keyword>
<dbReference type="Proteomes" id="UP000242694">
    <property type="component" value="Unassembled WGS sequence"/>
</dbReference>
<dbReference type="Pfam" id="PF07924">
    <property type="entry name" value="NuiA"/>
    <property type="match status" value="1"/>
</dbReference>
<feature type="transmembrane region" description="Helical" evidence="2">
    <location>
        <begin position="82"/>
        <end position="102"/>
    </location>
</feature>
<feature type="region of interest" description="Disordered" evidence="1">
    <location>
        <begin position="1"/>
        <end position="57"/>
    </location>
</feature>
<organism evidence="3 4">
    <name type="scientific">Staphylococcus auricularis</name>
    <dbReference type="NCBI Taxonomy" id="29379"/>
    <lineage>
        <taxon>Bacteria</taxon>
        <taxon>Bacillati</taxon>
        <taxon>Bacillota</taxon>
        <taxon>Bacilli</taxon>
        <taxon>Bacillales</taxon>
        <taxon>Staphylococcaceae</taxon>
        <taxon>Staphylococcus</taxon>
    </lineage>
</organism>
<gene>
    <name evidence="3" type="ORF">BU607_03025</name>
</gene>
<reference evidence="3 4" key="1">
    <citation type="journal article" date="2016" name="Front. Microbiol.">
        <title>Comprehensive Phylogenetic Analysis of Bovine Non-aureus Staphylococci Species Based on Whole-Genome Sequencing.</title>
        <authorList>
            <person name="Naushad S."/>
            <person name="Barkema H.W."/>
            <person name="Luby C."/>
            <person name="Condas L.A."/>
            <person name="Nobrega D.B."/>
            <person name="Carson D.A."/>
            <person name="De Buck J."/>
        </authorList>
    </citation>
    <scope>NUCLEOTIDE SEQUENCE [LARGE SCALE GENOMIC DNA]</scope>
    <source>
        <strain evidence="3 4">SNUC 993</strain>
    </source>
</reference>
<protein>
    <submittedName>
        <fullName evidence="3">Uncharacterized protein</fullName>
    </submittedName>
</protein>
<keyword evidence="4" id="KW-1185">Reference proteome</keyword>
<comment type="caution">
    <text evidence="3">The sequence shown here is derived from an EMBL/GenBank/DDBJ whole genome shotgun (WGS) entry which is preliminary data.</text>
</comment>